<evidence type="ECO:0000313" key="4">
    <source>
        <dbReference type="Proteomes" id="UP001431010"/>
    </source>
</evidence>
<evidence type="ECO:0000256" key="1">
    <source>
        <dbReference type="SAM" id="SignalP"/>
    </source>
</evidence>
<dbReference type="RefSeq" id="WP_231323077.1">
    <property type="nucleotide sequence ID" value="NZ_CP088156.1"/>
</dbReference>
<dbReference type="EMBL" id="CP088156">
    <property type="protein sequence ID" value="UFZ05221.1"/>
    <property type="molecule type" value="Genomic_DNA"/>
</dbReference>
<accession>A0ABY3RCY3</accession>
<protein>
    <submittedName>
        <fullName evidence="3">GDSL-type esterase/lipase family protein</fullName>
    </submittedName>
</protein>
<feature type="signal peptide" evidence="1">
    <location>
        <begin position="1"/>
        <end position="26"/>
    </location>
</feature>
<dbReference type="InterPro" id="IPR013830">
    <property type="entry name" value="SGNH_hydro"/>
</dbReference>
<keyword evidence="1" id="KW-0732">Signal</keyword>
<reference evidence="3" key="1">
    <citation type="journal article" date="2024" name="Antonie Van Leeuwenhoek">
        <title>Bradyrhizobium ontarionense sp. nov., a novel bacterial symbiont isolated from Aeschynomene indica (Indian jointvetch), harbours photosynthesis, nitrogen fixation and nitrous oxide (N2O) reductase genes.</title>
        <authorList>
            <person name="Bromfield E.S.P."/>
            <person name="Cloutier S."/>
        </authorList>
    </citation>
    <scope>NUCLEOTIDE SEQUENCE</scope>
    <source>
        <strain evidence="3">A19</strain>
    </source>
</reference>
<dbReference type="SUPFAM" id="SSF52266">
    <property type="entry name" value="SGNH hydrolase"/>
    <property type="match status" value="1"/>
</dbReference>
<dbReference type="Proteomes" id="UP001431010">
    <property type="component" value="Chromosome"/>
</dbReference>
<evidence type="ECO:0000313" key="3">
    <source>
        <dbReference type="EMBL" id="UFZ05221.1"/>
    </source>
</evidence>
<proteinExistence type="predicted"/>
<gene>
    <name evidence="3" type="ORF">LQG66_02535</name>
</gene>
<name>A0ABY3RCY3_9BRAD</name>
<evidence type="ECO:0000259" key="2">
    <source>
        <dbReference type="Pfam" id="PF13472"/>
    </source>
</evidence>
<feature type="domain" description="SGNH hydrolase-type esterase" evidence="2">
    <location>
        <begin position="31"/>
        <end position="138"/>
    </location>
</feature>
<feature type="chain" id="PRO_5046092960" evidence="1">
    <location>
        <begin position="27"/>
        <end position="170"/>
    </location>
</feature>
<sequence length="170" mass="17595">MGRLVGPLASMLVIWSVLTTAGAAGAAEVVALGASNTYGKGVNRGEDFPAQLEAMLHGKGVRVSVANAGVNGDTTAGMLSRFDGAVDGSTRVLLLQPGGNDFRKGVGDQRGSNISAITAKAAQHHIRVVMVENGMLRGLPHQVDGQHLTPDGYRMLAAALLPRVMSGLRK</sequence>
<dbReference type="InterPro" id="IPR036514">
    <property type="entry name" value="SGNH_hydro_sf"/>
</dbReference>
<dbReference type="Pfam" id="PF13472">
    <property type="entry name" value="Lipase_GDSL_2"/>
    <property type="match status" value="1"/>
</dbReference>
<dbReference type="Gene3D" id="3.40.50.1110">
    <property type="entry name" value="SGNH hydrolase"/>
    <property type="match status" value="1"/>
</dbReference>
<organism evidence="3 4">
    <name type="scientific">Bradyrhizobium ontarionense</name>
    <dbReference type="NCBI Taxonomy" id="2898149"/>
    <lineage>
        <taxon>Bacteria</taxon>
        <taxon>Pseudomonadati</taxon>
        <taxon>Pseudomonadota</taxon>
        <taxon>Alphaproteobacteria</taxon>
        <taxon>Hyphomicrobiales</taxon>
        <taxon>Nitrobacteraceae</taxon>
        <taxon>Bradyrhizobium</taxon>
    </lineage>
</organism>
<keyword evidence="4" id="KW-1185">Reference proteome</keyword>